<comment type="caution">
    <text evidence="5">The sequence shown here is derived from an EMBL/GenBank/DDBJ whole genome shotgun (WGS) entry which is preliminary data.</text>
</comment>
<protein>
    <submittedName>
        <fullName evidence="5">ABC transporter substrate-binding protein</fullName>
    </submittedName>
</protein>
<evidence type="ECO:0000313" key="6">
    <source>
        <dbReference type="Proteomes" id="UP000216361"/>
    </source>
</evidence>
<accession>A0A255XZG3</accession>
<dbReference type="Gene3D" id="3.40.190.170">
    <property type="entry name" value="Bacterial extracellular solute-binding protein, family 7"/>
    <property type="match status" value="1"/>
</dbReference>
<dbReference type="PIRSF" id="PIRSF006470">
    <property type="entry name" value="DctB"/>
    <property type="match status" value="1"/>
</dbReference>
<dbReference type="AlphaFoldDB" id="A0A255XZG3"/>
<reference evidence="5 6" key="1">
    <citation type="submission" date="2017-07" db="EMBL/GenBank/DDBJ databases">
        <title>Elstera cyanobacteriorum sp. nov., a novel bacterium isolated from cyanobacterial aggregates in a eutrophic lake.</title>
        <authorList>
            <person name="Cai H."/>
        </authorList>
    </citation>
    <scope>NUCLEOTIDE SEQUENCE [LARGE SCALE GENOMIC DNA]</scope>
    <source>
        <strain evidence="5 6">TH019</strain>
    </source>
</reference>
<dbReference type="CDD" id="cd13679">
    <property type="entry name" value="PBP2_TRAP_YiaO_like"/>
    <property type="match status" value="1"/>
</dbReference>
<organism evidence="5 6">
    <name type="scientific">Elstera cyanobacteriorum</name>
    <dbReference type="NCBI Taxonomy" id="2022747"/>
    <lineage>
        <taxon>Bacteria</taxon>
        <taxon>Pseudomonadati</taxon>
        <taxon>Pseudomonadota</taxon>
        <taxon>Alphaproteobacteria</taxon>
        <taxon>Rhodospirillales</taxon>
        <taxon>Rhodospirillaceae</taxon>
        <taxon>Elstera</taxon>
    </lineage>
</organism>
<keyword evidence="6" id="KW-1185">Reference proteome</keyword>
<dbReference type="PANTHER" id="PTHR33376:SF7">
    <property type="entry name" value="C4-DICARBOXYLATE-BINDING PROTEIN DCTB"/>
    <property type="match status" value="1"/>
</dbReference>
<name>A0A255XZG3_9PROT</name>
<dbReference type="RefSeq" id="WP_094406918.1">
    <property type="nucleotide sequence ID" value="NZ_BMJZ01000011.1"/>
</dbReference>
<feature type="signal peptide" evidence="4">
    <location>
        <begin position="1"/>
        <end position="22"/>
    </location>
</feature>
<evidence type="ECO:0000256" key="4">
    <source>
        <dbReference type="SAM" id="SignalP"/>
    </source>
</evidence>
<evidence type="ECO:0000256" key="1">
    <source>
        <dbReference type="ARBA" id="ARBA00009023"/>
    </source>
</evidence>
<dbReference type="Pfam" id="PF03480">
    <property type="entry name" value="DctP"/>
    <property type="match status" value="1"/>
</dbReference>
<sequence>MKALKTALLATAALLVSHSALAQVSERTLRFAYQNVAEHPQGKGVAKFAELAKEKSGGKFNVRGFPGGQLGGDLQTVSALQGGTIDMTVLNSGLLVGLDKRFAVLDFPFLFAEPKEADAIVDGPIGAKLHAALTDKGLIGLGYWELGFRNVTNSKRPITKIEDFKGLKLRVLQSPLFIDLFSTLGANAVPLPFPELYSALEQKVVDGQENPVTTILGAKFNEVQKYVSETRHIYNAQSVLISKKTWDGLSADEKKIIADSIKEATDYQRKTSREAMDTALASLKAAGMVHNMLDAAELNRIRAAVKPVLDKFGQEAGADFVADVNAELAKLR</sequence>
<keyword evidence="2" id="KW-0813">Transport</keyword>
<dbReference type="InterPro" id="IPR018389">
    <property type="entry name" value="DctP_fam"/>
</dbReference>
<comment type="similarity">
    <text evidence="1">Belongs to the bacterial solute-binding protein 7 family.</text>
</comment>
<feature type="chain" id="PRO_5012761844" evidence="4">
    <location>
        <begin position="23"/>
        <end position="332"/>
    </location>
</feature>
<keyword evidence="3 4" id="KW-0732">Signal</keyword>
<dbReference type="NCBIfam" id="NF037995">
    <property type="entry name" value="TRAP_S1"/>
    <property type="match status" value="1"/>
</dbReference>
<dbReference type="GO" id="GO:0030288">
    <property type="term" value="C:outer membrane-bounded periplasmic space"/>
    <property type="evidence" value="ECO:0007669"/>
    <property type="project" value="InterPro"/>
</dbReference>
<gene>
    <name evidence="5" type="ORF">CHR90_01235</name>
</gene>
<dbReference type="OrthoDB" id="7375081at2"/>
<dbReference type="InterPro" id="IPR004682">
    <property type="entry name" value="TRAP_DctP"/>
</dbReference>
<dbReference type="InterPro" id="IPR038404">
    <property type="entry name" value="TRAP_DctP_sf"/>
</dbReference>
<evidence type="ECO:0000256" key="2">
    <source>
        <dbReference type="ARBA" id="ARBA00022448"/>
    </source>
</evidence>
<dbReference type="GO" id="GO:0055085">
    <property type="term" value="P:transmembrane transport"/>
    <property type="evidence" value="ECO:0007669"/>
    <property type="project" value="InterPro"/>
</dbReference>
<evidence type="ECO:0000256" key="3">
    <source>
        <dbReference type="ARBA" id="ARBA00022729"/>
    </source>
</evidence>
<dbReference type="Proteomes" id="UP000216361">
    <property type="component" value="Unassembled WGS sequence"/>
</dbReference>
<dbReference type="NCBIfam" id="TIGR00787">
    <property type="entry name" value="dctP"/>
    <property type="match status" value="1"/>
</dbReference>
<dbReference type="PANTHER" id="PTHR33376">
    <property type="match status" value="1"/>
</dbReference>
<dbReference type="EMBL" id="NOXS01000020">
    <property type="protein sequence ID" value="OYQ21755.1"/>
    <property type="molecule type" value="Genomic_DNA"/>
</dbReference>
<proteinExistence type="inferred from homology"/>
<evidence type="ECO:0000313" key="5">
    <source>
        <dbReference type="EMBL" id="OYQ21755.1"/>
    </source>
</evidence>